<gene>
    <name evidence="2" type="ORF">E5222_07955</name>
</gene>
<dbReference type="Proteomes" id="UP000309389">
    <property type="component" value="Unassembled WGS sequence"/>
</dbReference>
<evidence type="ECO:0000313" key="2">
    <source>
        <dbReference type="EMBL" id="TIX50215.1"/>
    </source>
</evidence>
<keyword evidence="2" id="KW-0132">Cell division</keyword>
<name>A0A4T3F1Q9_9SPHN</name>
<dbReference type="Pfam" id="PF05164">
    <property type="entry name" value="ZapA"/>
    <property type="match status" value="1"/>
</dbReference>
<keyword evidence="3" id="KW-1185">Reference proteome</keyword>
<feature type="region of interest" description="Disordered" evidence="1">
    <location>
        <begin position="63"/>
        <end position="85"/>
    </location>
</feature>
<dbReference type="EMBL" id="SSHH01000002">
    <property type="protein sequence ID" value="TIX50215.1"/>
    <property type="molecule type" value="Genomic_DNA"/>
</dbReference>
<dbReference type="OrthoDB" id="9797575at2"/>
<accession>A0A4T3F1Q9</accession>
<dbReference type="AlphaFoldDB" id="A0A4T3F1Q9"/>
<dbReference type="InterPro" id="IPR007838">
    <property type="entry name" value="Cell_div_ZapA-like"/>
</dbReference>
<proteinExistence type="predicted"/>
<dbReference type="InterPro" id="IPR036192">
    <property type="entry name" value="Cell_div_ZapA-like_sf"/>
</dbReference>
<comment type="caution">
    <text evidence="2">The sequence shown here is derived from an EMBL/GenBank/DDBJ whole genome shotgun (WGS) entry which is preliminary data.</text>
</comment>
<dbReference type="SUPFAM" id="SSF102829">
    <property type="entry name" value="Cell division protein ZapA-like"/>
    <property type="match status" value="1"/>
</dbReference>
<dbReference type="RefSeq" id="WP_136693235.1">
    <property type="nucleotide sequence ID" value="NZ_SSHH01000002.1"/>
</dbReference>
<reference evidence="2 3" key="1">
    <citation type="submission" date="2019-04" db="EMBL/GenBank/DDBJ databases">
        <title>Altererythrobacter aquimixticola sp. nov., isolated from sediment of junction between the ocean and a freshwater spring.</title>
        <authorList>
            <person name="Yoon J.-H."/>
        </authorList>
    </citation>
    <scope>NUCLEOTIDE SEQUENCE [LARGE SCALE GENOMIC DNA]</scope>
    <source>
        <strain evidence="2 3">SSKS-13</strain>
    </source>
</reference>
<organism evidence="2 3">
    <name type="scientific">Alteraurantiacibacter aquimixticola</name>
    <dbReference type="NCBI Taxonomy" id="2489173"/>
    <lineage>
        <taxon>Bacteria</taxon>
        <taxon>Pseudomonadati</taxon>
        <taxon>Pseudomonadota</taxon>
        <taxon>Alphaproteobacteria</taxon>
        <taxon>Sphingomonadales</taxon>
        <taxon>Erythrobacteraceae</taxon>
        <taxon>Alteraurantiacibacter</taxon>
    </lineage>
</organism>
<dbReference type="GO" id="GO:0051301">
    <property type="term" value="P:cell division"/>
    <property type="evidence" value="ECO:0007669"/>
    <property type="project" value="UniProtKB-KW"/>
</dbReference>
<sequence length="105" mass="11038">MSNVNLTIGGRRYTLGCAEGEEQHIEKLGAAIDSKLSATAGLQGMSEAHTLLYAALLMADEAQEANSGADSNELPKMPPVGEPLEELAERLESLASKLEEQASAP</sequence>
<evidence type="ECO:0000313" key="3">
    <source>
        <dbReference type="Proteomes" id="UP000309389"/>
    </source>
</evidence>
<protein>
    <submittedName>
        <fullName evidence="2">Cell division protein ZapA</fullName>
    </submittedName>
</protein>
<keyword evidence="2" id="KW-0131">Cell cycle</keyword>
<evidence type="ECO:0000256" key="1">
    <source>
        <dbReference type="SAM" id="MobiDB-lite"/>
    </source>
</evidence>